<gene>
    <name evidence="1" type="ORF">DFR86_11380</name>
</gene>
<protein>
    <submittedName>
        <fullName evidence="1">Uncharacterized protein</fullName>
    </submittedName>
</protein>
<dbReference type="EMBL" id="CP029288">
    <property type="protein sequence ID" value="AWR98076.1"/>
    <property type="molecule type" value="Genomic_DNA"/>
</dbReference>
<proteinExistence type="predicted"/>
<sequence>MSFLFLPIESHILDIDYESKNGYVLRFGSGKGSSSYAVCFKDRIEYVTDNETLAVLLLYERFLSKPKKVDHGIIRLPFLRLTRNVPIYTNGDVVIKGNFDEVELLSLDELRDYSYDIITYEWGRSSFRSENNGDKVFIINFERCDYLTQKDGTQVYECYIEDFGRYFVLYHMVSCVIAQSIDVLMKLAEYGLDVDVKVLDSLRYELWKSEEEKRELLRI</sequence>
<dbReference type="KEGG" id="asul:DFR86_11380"/>
<organism evidence="1 2">
    <name type="scientific">Acidianus sulfidivorans JP7</name>
    <dbReference type="NCBI Taxonomy" id="619593"/>
    <lineage>
        <taxon>Archaea</taxon>
        <taxon>Thermoproteota</taxon>
        <taxon>Thermoprotei</taxon>
        <taxon>Sulfolobales</taxon>
        <taxon>Sulfolobaceae</taxon>
        <taxon>Acidianus</taxon>
    </lineage>
</organism>
<accession>A0A2U9IQ15</accession>
<evidence type="ECO:0000313" key="1">
    <source>
        <dbReference type="EMBL" id="AWR98076.1"/>
    </source>
</evidence>
<name>A0A2U9IQ15_9CREN</name>
<dbReference type="OrthoDB" id="378106at2157"/>
<evidence type="ECO:0000313" key="2">
    <source>
        <dbReference type="Proteomes" id="UP000248410"/>
    </source>
</evidence>
<dbReference type="GeneID" id="36838579"/>
<dbReference type="Proteomes" id="UP000248410">
    <property type="component" value="Chromosome"/>
</dbReference>
<keyword evidence="2" id="KW-1185">Reference proteome</keyword>
<reference evidence="1 2" key="1">
    <citation type="submission" date="2018-05" db="EMBL/GenBank/DDBJ databases">
        <title>Complete Genome Sequences of Extremely Thermoacidophilic, Metal-Mobilizing Type-Strain Members of the Archaeal Family Sulfolobaceae: Acidianus brierleyi DSM-1651T, Acidianus sulfidivorans DSM-18786T, Metallosphaera hakonensis DSM-7519T, and Metallosphaera prunae DSM-10039T.</title>
        <authorList>
            <person name="Counts J.A."/>
            <person name="Kelly R.M."/>
        </authorList>
    </citation>
    <scope>NUCLEOTIDE SEQUENCE [LARGE SCALE GENOMIC DNA]</scope>
    <source>
        <strain evidence="1 2">JP7</strain>
    </source>
</reference>
<dbReference type="AlphaFoldDB" id="A0A2U9IQ15"/>
<dbReference type="RefSeq" id="WP_110380966.1">
    <property type="nucleotide sequence ID" value="NZ_CP029288.2"/>
</dbReference>